<dbReference type="RefSeq" id="WP_093248410.1">
    <property type="nucleotide sequence ID" value="NZ_FNQM01000002.1"/>
</dbReference>
<organism evidence="7 8">
    <name type="scientific">Rubrimonas cliftonensis</name>
    <dbReference type="NCBI Taxonomy" id="89524"/>
    <lineage>
        <taxon>Bacteria</taxon>
        <taxon>Pseudomonadati</taxon>
        <taxon>Pseudomonadota</taxon>
        <taxon>Alphaproteobacteria</taxon>
        <taxon>Rhodobacterales</taxon>
        <taxon>Paracoccaceae</taxon>
        <taxon>Rubrimonas</taxon>
    </lineage>
</organism>
<evidence type="ECO:0000256" key="6">
    <source>
        <dbReference type="SAM" id="SignalP"/>
    </source>
</evidence>
<comment type="function">
    <text evidence="5">Required for the activity of the bacterial periplasmic transport system of putrescine.</text>
</comment>
<feature type="chain" id="PRO_5011719651" description="Putrescine-binding periplasmic protein" evidence="6">
    <location>
        <begin position="28"/>
        <end position="367"/>
    </location>
</feature>
<proteinExistence type="inferred from homology"/>
<dbReference type="PANTHER" id="PTHR30222">
    <property type="entry name" value="SPERMIDINE/PUTRESCINE-BINDING PERIPLASMIC PROTEIN"/>
    <property type="match status" value="1"/>
</dbReference>
<dbReference type="GO" id="GO:0042597">
    <property type="term" value="C:periplasmic space"/>
    <property type="evidence" value="ECO:0007669"/>
    <property type="project" value="UniProtKB-SubCell"/>
</dbReference>
<dbReference type="Gene3D" id="3.40.190.10">
    <property type="entry name" value="Periplasmic binding protein-like II"/>
    <property type="match status" value="2"/>
</dbReference>
<comment type="subcellular location">
    <subcellularLocation>
        <location evidence="1 5">Periplasm</location>
    </subcellularLocation>
</comment>
<dbReference type="EMBL" id="FNQM01000002">
    <property type="protein sequence ID" value="SDZ90574.1"/>
    <property type="molecule type" value="Genomic_DNA"/>
</dbReference>
<comment type="similarity">
    <text evidence="5">Belongs to the bacterial solute-binding protein PotD/PotF family.</text>
</comment>
<dbReference type="GO" id="GO:0015846">
    <property type="term" value="P:polyamine transport"/>
    <property type="evidence" value="ECO:0007669"/>
    <property type="project" value="InterPro"/>
</dbReference>
<keyword evidence="4 5" id="KW-0574">Periplasm</keyword>
<dbReference type="Proteomes" id="UP000198703">
    <property type="component" value="Unassembled WGS sequence"/>
</dbReference>
<dbReference type="InterPro" id="IPR001188">
    <property type="entry name" value="Sperm_putr-bd"/>
</dbReference>
<accession>A0A1H3WW13</accession>
<evidence type="ECO:0000313" key="8">
    <source>
        <dbReference type="Proteomes" id="UP000198703"/>
    </source>
</evidence>
<dbReference type="STRING" id="89524.SAMN05444370_102127"/>
<dbReference type="AlphaFoldDB" id="A0A1H3WW13"/>
<evidence type="ECO:0000313" key="7">
    <source>
        <dbReference type="EMBL" id="SDZ90574.1"/>
    </source>
</evidence>
<name>A0A1H3WW13_9RHOB</name>
<dbReference type="GO" id="GO:0019808">
    <property type="term" value="F:polyamine binding"/>
    <property type="evidence" value="ECO:0007669"/>
    <property type="project" value="InterPro"/>
</dbReference>
<evidence type="ECO:0000256" key="3">
    <source>
        <dbReference type="ARBA" id="ARBA00022729"/>
    </source>
</evidence>
<dbReference type="PRINTS" id="PR00909">
    <property type="entry name" value="SPERMDNBNDNG"/>
</dbReference>
<sequence>MIRRRSRAGVAAALTSLAALVLLPAMATADASRMVRLYNWVDYINPKVIADFEKETGIDVVIETYTSSEQAEARLLLGGQGFDLVVVYSQQIDRLAKAGVIEPFDLDLVPNSAGVDTSIMALMPGAASDATLTMPYFWGTTGIGYNVKELERRFPEGVPHSWGLIFEPELARRLESCGVHVIDAPETAIGAALAWLGLDPGSKNPEDIEAAMAAIERASVHWRAIDSELINAMATGASCVTLAWSTEVLLAMASAAQGLEVGYMLPREGSEIWVDSFAIPRGAPHRKEAHLLVNYLLRPDVAARLTNWSQAANAVPGSKPMVSAEIVSNPGVYPPEEMRERFYPLAAVGTGMQSEINNRWMWLKLPK</sequence>
<dbReference type="OrthoDB" id="9769319at2"/>
<evidence type="ECO:0000256" key="1">
    <source>
        <dbReference type="ARBA" id="ARBA00004418"/>
    </source>
</evidence>
<keyword evidence="8" id="KW-1185">Reference proteome</keyword>
<evidence type="ECO:0000256" key="4">
    <source>
        <dbReference type="ARBA" id="ARBA00022764"/>
    </source>
</evidence>
<dbReference type="SUPFAM" id="SSF53850">
    <property type="entry name" value="Periplasmic binding protein-like II"/>
    <property type="match status" value="1"/>
</dbReference>
<reference evidence="7 8" key="1">
    <citation type="submission" date="2016-10" db="EMBL/GenBank/DDBJ databases">
        <authorList>
            <person name="de Groot N.N."/>
        </authorList>
    </citation>
    <scope>NUCLEOTIDE SEQUENCE [LARGE SCALE GENOMIC DNA]</scope>
    <source>
        <strain evidence="7 8">DSM 15345</strain>
    </source>
</reference>
<evidence type="ECO:0000256" key="5">
    <source>
        <dbReference type="PIRNR" id="PIRNR019574"/>
    </source>
</evidence>
<feature type="signal peptide" evidence="6">
    <location>
        <begin position="1"/>
        <end position="27"/>
    </location>
</feature>
<dbReference type="Pfam" id="PF13416">
    <property type="entry name" value="SBP_bac_8"/>
    <property type="match status" value="1"/>
</dbReference>
<dbReference type="PIRSF" id="PIRSF019574">
    <property type="entry name" value="Periplasmic_polyamine_BP"/>
    <property type="match status" value="1"/>
</dbReference>
<protein>
    <recommendedName>
        <fullName evidence="5">Putrescine-binding periplasmic protein</fullName>
    </recommendedName>
</protein>
<dbReference type="PANTHER" id="PTHR30222:SF12">
    <property type="entry name" value="NORSPERMIDINE SENSOR"/>
    <property type="match status" value="1"/>
</dbReference>
<keyword evidence="3 6" id="KW-0732">Signal</keyword>
<evidence type="ECO:0000256" key="2">
    <source>
        <dbReference type="ARBA" id="ARBA00022448"/>
    </source>
</evidence>
<gene>
    <name evidence="7" type="ORF">SAMN05444370_102127</name>
</gene>
<keyword evidence="2 5" id="KW-0813">Transport</keyword>
<dbReference type="InterPro" id="IPR006059">
    <property type="entry name" value="SBP"/>
</dbReference>